<dbReference type="OrthoDB" id="9785847at2"/>
<dbReference type="Proteomes" id="UP000185598">
    <property type="component" value="Unassembled WGS sequence"/>
</dbReference>
<evidence type="ECO:0000313" key="3">
    <source>
        <dbReference type="EMBL" id="OLP51602.1"/>
    </source>
</evidence>
<dbReference type="InterPro" id="IPR050266">
    <property type="entry name" value="AB_hydrolase_sf"/>
</dbReference>
<dbReference type="AlphaFoldDB" id="A0A1Q9A9T5"/>
<dbReference type="PANTHER" id="PTHR43798">
    <property type="entry name" value="MONOACYLGLYCEROL LIPASE"/>
    <property type="match status" value="1"/>
</dbReference>
<accession>A0A1Q9A9T5</accession>
<dbReference type="Gene3D" id="3.40.50.1820">
    <property type="entry name" value="alpha/beta hydrolase"/>
    <property type="match status" value="1"/>
</dbReference>
<dbReference type="EMBL" id="MKIN01000019">
    <property type="protein sequence ID" value="OLP51602.1"/>
    <property type="molecule type" value="Genomic_DNA"/>
</dbReference>
<keyword evidence="4" id="KW-1185">Reference proteome</keyword>
<dbReference type="SUPFAM" id="SSF53474">
    <property type="entry name" value="alpha/beta-Hydrolases"/>
    <property type="match status" value="1"/>
</dbReference>
<gene>
    <name evidence="3" type="ORF">BJF91_16335</name>
</gene>
<dbReference type="Pfam" id="PF12697">
    <property type="entry name" value="Abhydrolase_6"/>
    <property type="match status" value="1"/>
</dbReference>
<dbReference type="RefSeq" id="WP_075613294.1">
    <property type="nucleotide sequence ID" value="NZ_JACIED010000006.1"/>
</dbReference>
<dbReference type="PANTHER" id="PTHR43798:SF31">
    <property type="entry name" value="AB HYDROLASE SUPERFAMILY PROTEIN YCLE"/>
    <property type="match status" value="1"/>
</dbReference>
<evidence type="ECO:0000313" key="4">
    <source>
        <dbReference type="Proteomes" id="UP000185598"/>
    </source>
</evidence>
<protein>
    <submittedName>
        <fullName evidence="3">Alpha/beta hydrolase</fullName>
    </submittedName>
</protein>
<name>A0A1Q9A9T5_9HYPH</name>
<dbReference type="InterPro" id="IPR000073">
    <property type="entry name" value="AB_hydrolase_1"/>
</dbReference>
<organism evidence="3 4">
    <name type="scientific">Allorhizobium taibaishanense</name>
    <dbReference type="NCBI Taxonomy" id="887144"/>
    <lineage>
        <taxon>Bacteria</taxon>
        <taxon>Pseudomonadati</taxon>
        <taxon>Pseudomonadota</taxon>
        <taxon>Alphaproteobacteria</taxon>
        <taxon>Hyphomicrobiales</taxon>
        <taxon>Rhizobiaceae</taxon>
        <taxon>Rhizobium/Agrobacterium group</taxon>
        <taxon>Allorhizobium</taxon>
    </lineage>
</organism>
<sequence>MSEPVASSSASPLHAVSSASSWPTFVRRVTARGTAYVAKGSGEPVVLIHGVGMRLEAWWPQIESLSAGHRVVAVDMPGHGQTEPLPKGSALPAFVSWLEAFLDEMQLGPVNLAGHSMGALIASGAVASFPEKIRRVALVNGVFRRDPSAKAAVLARAASIEVDGIDIHGPLKRWFGEDAASVAARDLTERCLLAMKTDAYATAYRAFAGGDETYADCWPSVTCPALFLTGADDPNSTAAMAQAMAALTPKGVAKVVSDHRHMVNLTAPDVVHAIMAEWLDVAEDQQ</sequence>
<evidence type="ECO:0000259" key="2">
    <source>
        <dbReference type="Pfam" id="PF12697"/>
    </source>
</evidence>
<proteinExistence type="predicted"/>
<comment type="caution">
    <text evidence="3">The sequence shown here is derived from an EMBL/GenBank/DDBJ whole genome shotgun (WGS) entry which is preliminary data.</text>
</comment>
<dbReference type="InterPro" id="IPR029058">
    <property type="entry name" value="AB_hydrolase_fold"/>
</dbReference>
<dbReference type="PRINTS" id="PR00111">
    <property type="entry name" value="ABHYDROLASE"/>
</dbReference>
<keyword evidence="1 3" id="KW-0378">Hydrolase</keyword>
<feature type="domain" description="AB hydrolase-1" evidence="2">
    <location>
        <begin position="45"/>
        <end position="272"/>
    </location>
</feature>
<dbReference type="GO" id="GO:0016020">
    <property type="term" value="C:membrane"/>
    <property type="evidence" value="ECO:0007669"/>
    <property type="project" value="TreeGrafter"/>
</dbReference>
<reference evidence="3 4" key="1">
    <citation type="submission" date="2016-09" db="EMBL/GenBank/DDBJ databases">
        <title>Rhizobium oryziradicis sp. nov., isolated from the root of rice.</title>
        <authorList>
            <person name="Zhao J."/>
            <person name="Zhang X."/>
        </authorList>
    </citation>
    <scope>NUCLEOTIDE SEQUENCE [LARGE SCALE GENOMIC DNA]</scope>
    <source>
        <strain evidence="3 4">14971</strain>
    </source>
</reference>
<dbReference type="STRING" id="887144.BJF91_16335"/>
<dbReference type="GO" id="GO:0016787">
    <property type="term" value="F:hydrolase activity"/>
    <property type="evidence" value="ECO:0007669"/>
    <property type="project" value="UniProtKB-KW"/>
</dbReference>
<evidence type="ECO:0000256" key="1">
    <source>
        <dbReference type="ARBA" id="ARBA00022801"/>
    </source>
</evidence>